<organism evidence="13 16">
    <name type="scientific">Azotobacter beijerinckii</name>
    <dbReference type="NCBI Taxonomy" id="170623"/>
    <lineage>
        <taxon>Bacteria</taxon>
        <taxon>Pseudomonadati</taxon>
        <taxon>Pseudomonadota</taxon>
        <taxon>Gammaproteobacteria</taxon>
        <taxon>Pseudomonadales</taxon>
        <taxon>Pseudomonadaceae</taxon>
        <taxon>Azotobacter</taxon>
    </lineage>
</organism>
<dbReference type="Proteomes" id="UP000199005">
    <property type="component" value="Unassembled WGS sequence"/>
</dbReference>
<evidence type="ECO:0000256" key="4">
    <source>
        <dbReference type="ARBA" id="ARBA00022475"/>
    </source>
</evidence>
<evidence type="ECO:0000256" key="11">
    <source>
        <dbReference type="RuleBase" id="RU361157"/>
    </source>
</evidence>
<evidence type="ECO:0000313" key="14">
    <source>
        <dbReference type="EMBL" id="SEI68733.1"/>
    </source>
</evidence>
<evidence type="ECO:0000256" key="3">
    <source>
        <dbReference type="ARBA" id="ARBA00022448"/>
    </source>
</evidence>
<evidence type="ECO:0000256" key="10">
    <source>
        <dbReference type="ARBA" id="ARBA00023136"/>
    </source>
</evidence>
<dbReference type="OrthoDB" id="9786910at2"/>
<evidence type="ECO:0000256" key="5">
    <source>
        <dbReference type="ARBA" id="ARBA00022597"/>
    </source>
</evidence>
<dbReference type="GO" id="GO:0015774">
    <property type="term" value="P:polysaccharide transport"/>
    <property type="evidence" value="ECO:0007669"/>
    <property type="project" value="UniProtKB-KW"/>
</dbReference>
<keyword evidence="9" id="KW-0625">Polysaccharide transport</keyword>
<reference evidence="15 16" key="1">
    <citation type="submission" date="2016-10" db="EMBL/GenBank/DDBJ databases">
        <authorList>
            <person name="de Groot N.N."/>
        </authorList>
    </citation>
    <scope>NUCLEOTIDE SEQUENCE [LARGE SCALE GENOMIC DNA]</scope>
    <source>
        <strain evidence="14 15">DSM 1041</strain>
        <strain evidence="13 16">DSM 373</strain>
    </source>
</reference>
<proteinExistence type="inferred from homology"/>
<protein>
    <recommendedName>
        <fullName evidence="11">Transport permease protein</fullName>
    </recommendedName>
</protein>
<keyword evidence="7" id="KW-0972">Capsule biogenesis/degradation</keyword>
<evidence type="ECO:0000256" key="8">
    <source>
        <dbReference type="ARBA" id="ARBA00022989"/>
    </source>
</evidence>
<sequence length="264" mass="29322">MFAMLRGLWDYRGFVVSSIRNEFVARFARSRLGGLWMIIHPLTQVAIYALILSNVLAAKLPGIENRYAYALYLMAGMLAWSLFAEIVGRCLTLFIDQGNLMKKMRFPRITLPVIVIGSSLLNNLLLFIAVLAVFALLGQAPSLEMFWLIPLTLVVVALAAGLGLILGVLNVFVRDIGQVVPIVLQVWFWFTPVVYPVGIIPEELRSIMDVNPMYPIVNAYHDILVYGTVPDLQQAGVTVLVAIGLTLLGLFMFRRAAPEMVDAL</sequence>
<dbReference type="PANTHER" id="PTHR30413:SF10">
    <property type="entry name" value="CAPSULE POLYSACCHARIDE EXPORT INNER-MEMBRANE PROTEIN CTRC"/>
    <property type="match status" value="1"/>
</dbReference>
<feature type="transmembrane region" description="Helical" evidence="11">
    <location>
        <begin position="235"/>
        <end position="253"/>
    </location>
</feature>
<dbReference type="EMBL" id="FNYO01000015">
    <property type="protein sequence ID" value="SEI68733.1"/>
    <property type="molecule type" value="Genomic_DNA"/>
</dbReference>
<dbReference type="Pfam" id="PF01061">
    <property type="entry name" value="ABC2_membrane"/>
    <property type="match status" value="1"/>
</dbReference>
<evidence type="ECO:0000256" key="1">
    <source>
        <dbReference type="ARBA" id="ARBA00004651"/>
    </source>
</evidence>
<dbReference type="Proteomes" id="UP000199250">
    <property type="component" value="Unassembled WGS sequence"/>
</dbReference>
<keyword evidence="8 11" id="KW-1133">Transmembrane helix</keyword>
<dbReference type="EMBL" id="FNYQ01000007">
    <property type="protein sequence ID" value="SEI53172.1"/>
    <property type="molecule type" value="Genomic_DNA"/>
</dbReference>
<dbReference type="RefSeq" id="WP_090730063.1">
    <property type="nucleotide sequence ID" value="NZ_FNYO01000015.1"/>
</dbReference>
<comment type="similarity">
    <text evidence="2 11">Belongs to the ABC-2 integral membrane protein family.</text>
</comment>
<feature type="transmembrane region" description="Helical" evidence="11">
    <location>
        <begin position="147"/>
        <end position="172"/>
    </location>
</feature>
<dbReference type="PROSITE" id="PS51012">
    <property type="entry name" value="ABC_TM2"/>
    <property type="match status" value="1"/>
</dbReference>
<evidence type="ECO:0000256" key="7">
    <source>
        <dbReference type="ARBA" id="ARBA00022903"/>
    </source>
</evidence>
<dbReference type="GO" id="GO:0140359">
    <property type="term" value="F:ABC-type transporter activity"/>
    <property type="evidence" value="ECO:0007669"/>
    <property type="project" value="InterPro"/>
</dbReference>
<name>A0A1H6RPM9_9GAMM</name>
<dbReference type="GO" id="GO:0043190">
    <property type="term" value="C:ATP-binding cassette (ABC) transporter complex"/>
    <property type="evidence" value="ECO:0007669"/>
    <property type="project" value="InterPro"/>
</dbReference>
<comment type="subcellular location">
    <subcellularLocation>
        <location evidence="11">Cell inner membrane</location>
        <topology evidence="11">Multi-pass membrane protein</topology>
    </subcellularLocation>
    <subcellularLocation>
        <location evidence="1">Cell membrane</location>
        <topology evidence="1">Multi-pass membrane protein</topology>
    </subcellularLocation>
</comment>
<dbReference type="AlphaFoldDB" id="A0A1H6RPM9"/>
<dbReference type="InterPro" id="IPR000412">
    <property type="entry name" value="ABC_2_transport"/>
</dbReference>
<feature type="domain" description="ABC transmembrane type-2" evidence="12">
    <location>
        <begin position="32"/>
        <end position="256"/>
    </location>
</feature>
<evidence type="ECO:0000256" key="2">
    <source>
        <dbReference type="ARBA" id="ARBA00007783"/>
    </source>
</evidence>
<keyword evidence="6 11" id="KW-0812">Transmembrane</keyword>
<gene>
    <name evidence="13" type="ORF">SAMN04244572_00742</name>
    <name evidence="14" type="ORF">SAMN04244579_01656</name>
</gene>
<evidence type="ECO:0000313" key="16">
    <source>
        <dbReference type="Proteomes" id="UP000199250"/>
    </source>
</evidence>
<evidence type="ECO:0000259" key="12">
    <source>
        <dbReference type="PROSITE" id="PS51012"/>
    </source>
</evidence>
<dbReference type="PANTHER" id="PTHR30413">
    <property type="entry name" value="INNER MEMBRANE TRANSPORT PERMEASE"/>
    <property type="match status" value="1"/>
</dbReference>
<keyword evidence="10 11" id="KW-0472">Membrane</keyword>
<dbReference type="GO" id="GO:0015920">
    <property type="term" value="P:lipopolysaccharide transport"/>
    <property type="evidence" value="ECO:0007669"/>
    <property type="project" value="TreeGrafter"/>
</dbReference>
<keyword evidence="3 11" id="KW-0813">Transport</keyword>
<dbReference type="PRINTS" id="PR00164">
    <property type="entry name" value="ABC2TRNSPORT"/>
</dbReference>
<evidence type="ECO:0000313" key="13">
    <source>
        <dbReference type="EMBL" id="SEI53172.1"/>
    </source>
</evidence>
<feature type="transmembrane region" description="Helical" evidence="11">
    <location>
        <begin position="179"/>
        <end position="200"/>
    </location>
</feature>
<evidence type="ECO:0000256" key="9">
    <source>
        <dbReference type="ARBA" id="ARBA00023047"/>
    </source>
</evidence>
<dbReference type="InterPro" id="IPR047817">
    <property type="entry name" value="ABC2_TM_bact-type"/>
</dbReference>
<evidence type="ECO:0000313" key="15">
    <source>
        <dbReference type="Proteomes" id="UP000199005"/>
    </source>
</evidence>
<feature type="transmembrane region" description="Helical" evidence="11">
    <location>
        <begin position="69"/>
        <end position="88"/>
    </location>
</feature>
<dbReference type="InterPro" id="IPR013525">
    <property type="entry name" value="ABC2_TM"/>
</dbReference>
<keyword evidence="4 11" id="KW-1003">Cell membrane</keyword>
<dbReference type="STRING" id="170623.SAMN04244579_01656"/>
<evidence type="ECO:0000256" key="6">
    <source>
        <dbReference type="ARBA" id="ARBA00022692"/>
    </source>
</evidence>
<feature type="transmembrane region" description="Helical" evidence="11">
    <location>
        <begin position="35"/>
        <end position="57"/>
    </location>
</feature>
<accession>A0A1H6RPM9</accession>
<feature type="transmembrane region" description="Helical" evidence="11">
    <location>
        <begin position="109"/>
        <end position="135"/>
    </location>
</feature>
<keyword evidence="5" id="KW-0762">Sugar transport</keyword>